<dbReference type="OrthoDB" id="9791837at2"/>
<evidence type="ECO:0000256" key="1">
    <source>
        <dbReference type="ARBA" id="ARBA00022603"/>
    </source>
</evidence>
<gene>
    <name evidence="5" type="ORF">A3Q29_19260</name>
</gene>
<dbReference type="EMBL" id="LVIE01000167">
    <property type="protein sequence ID" value="OHT24126.1"/>
    <property type="molecule type" value="Genomic_DNA"/>
</dbReference>
<keyword evidence="1 5" id="KW-0489">Methyltransferase</keyword>
<dbReference type="AlphaFoldDB" id="A0A1S1HRV5"/>
<evidence type="ECO:0000313" key="5">
    <source>
        <dbReference type="EMBL" id="OHT24126.1"/>
    </source>
</evidence>
<dbReference type="InterPro" id="IPR013216">
    <property type="entry name" value="Methyltransf_11"/>
</dbReference>
<evidence type="ECO:0000313" key="6">
    <source>
        <dbReference type="Proteomes" id="UP000179588"/>
    </source>
</evidence>
<evidence type="ECO:0000256" key="3">
    <source>
        <dbReference type="ARBA" id="ARBA00022691"/>
    </source>
</evidence>
<organism evidence="5 6">
    <name type="scientific">Providencia stuartii</name>
    <dbReference type="NCBI Taxonomy" id="588"/>
    <lineage>
        <taxon>Bacteria</taxon>
        <taxon>Pseudomonadati</taxon>
        <taxon>Pseudomonadota</taxon>
        <taxon>Gammaproteobacteria</taxon>
        <taxon>Enterobacterales</taxon>
        <taxon>Morganellaceae</taxon>
        <taxon>Providencia</taxon>
    </lineage>
</organism>
<dbReference type="SUPFAM" id="SSF53335">
    <property type="entry name" value="S-adenosyl-L-methionine-dependent methyltransferases"/>
    <property type="match status" value="1"/>
</dbReference>
<dbReference type="CDD" id="cd02440">
    <property type="entry name" value="AdoMet_MTases"/>
    <property type="match status" value="1"/>
</dbReference>
<dbReference type="RefSeq" id="WP_070927878.1">
    <property type="nucleotide sequence ID" value="NZ_CANMXG010000001.1"/>
</dbReference>
<dbReference type="PANTHER" id="PTHR43464:SF19">
    <property type="entry name" value="UBIQUINONE BIOSYNTHESIS O-METHYLTRANSFERASE, MITOCHONDRIAL"/>
    <property type="match status" value="1"/>
</dbReference>
<dbReference type="Gene3D" id="3.40.50.150">
    <property type="entry name" value="Vaccinia Virus protein VP39"/>
    <property type="match status" value="1"/>
</dbReference>
<dbReference type="GO" id="GO:0032259">
    <property type="term" value="P:methylation"/>
    <property type="evidence" value="ECO:0007669"/>
    <property type="project" value="UniProtKB-KW"/>
</dbReference>
<keyword evidence="3" id="KW-0949">S-adenosyl-L-methionine</keyword>
<dbReference type="GO" id="GO:0008757">
    <property type="term" value="F:S-adenosylmethionine-dependent methyltransferase activity"/>
    <property type="evidence" value="ECO:0007669"/>
    <property type="project" value="InterPro"/>
</dbReference>
<keyword evidence="2 5" id="KW-0808">Transferase</keyword>
<evidence type="ECO:0000259" key="4">
    <source>
        <dbReference type="Pfam" id="PF08241"/>
    </source>
</evidence>
<accession>A0A1S1HRV5</accession>
<reference evidence="5 6" key="1">
    <citation type="submission" date="2016-03" db="EMBL/GenBank/DDBJ databases">
        <title>Genome sequence of Providencia stuartii strain, isolated from the salivary glands of larval Lucilia sericata.</title>
        <authorList>
            <person name="Yuan Y."/>
            <person name="Zhang Y."/>
            <person name="Fu S."/>
            <person name="Crippen T.L."/>
            <person name="Visi D."/>
            <person name="Benbow M.E."/>
            <person name="Allen M."/>
            <person name="Tomberlin J.K."/>
            <person name="Sze S.-H."/>
            <person name="Tarone A.M."/>
        </authorList>
    </citation>
    <scope>NUCLEOTIDE SEQUENCE [LARGE SCALE GENOMIC DNA]</scope>
    <source>
        <strain evidence="5 6">Crippen</strain>
    </source>
</reference>
<name>A0A1S1HRV5_PROST</name>
<keyword evidence="6" id="KW-1185">Reference proteome</keyword>
<feature type="domain" description="Methyltransferase type 11" evidence="4">
    <location>
        <begin position="47"/>
        <end position="141"/>
    </location>
</feature>
<proteinExistence type="predicted"/>
<protein>
    <submittedName>
        <fullName evidence="5">SAM-dependent methyltransferase</fullName>
    </submittedName>
</protein>
<dbReference type="PANTHER" id="PTHR43464">
    <property type="entry name" value="METHYLTRANSFERASE"/>
    <property type="match status" value="1"/>
</dbReference>
<sequence length="244" mass="27616">MSQNIYDNPQFFAGYATLPRSIHGLAGAPEWEKMQQLLPSLSAKNVLDLGCGYGWFCRWAGVQQAKSVTGLDLSSKMLARAIELTQDDNIVYQQADLETLSLAKQQFDLVYSSLTLHYIVNISSLISTVFQSLKPGGQFVFSAEHPIFTAAIHQGWCVDNEGYKSWPVNQYQIEGDRRTDWFAEGVIKQHRKLSSWINMLVKTGFEIIEIDEWGPTAAQIAENPLLEEEQERPMLFLLSVRKPL</sequence>
<dbReference type="Pfam" id="PF08241">
    <property type="entry name" value="Methyltransf_11"/>
    <property type="match status" value="1"/>
</dbReference>
<comment type="caution">
    <text evidence="5">The sequence shown here is derived from an EMBL/GenBank/DDBJ whole genome shotgun (WGS) entry which is preliminary data.</text>
</comment>
<dbReference type="InterPro" id="IPR029063">
    <property type="entry name" value="SAM-dependent_MTases_sf"/>
</dbReference>
<evidence type="ECO:0000256" key="2">
    <source>
        <dbReference type="ARBA" id="ARBA00022679"/>
    </source>
</evidence>
<dbReference type="Proteomes" id="UP000179588">
    <property type="component" value="Unassembled WGS sequence"/>
</dbReference>